<evidence type="ECO:0000256" key="3">
    <source>
        <dbReference type="ARBA" id="ARBA00023004"/>
    </source>
</evidence>
<dbReference type="RefSeq" id="WP_072340255.1">
    <property type="nucleotide sequence ID" value="NZ_FPKU01000001.1"/>
</dbReference>
<dbReference type="EMBL" id="FPKU01000001">
    <property type="protein sequence ID" value="SFZ83081.1"/>
    <property type="molecule type" value="Genomic_DNA"/>
</dbReference>
<keyword evidence="6" id="KW-0223">Dioxygenase</keyword>
<name>A0A1K2HW26_9HYPH</name>
<accession>A0A1K2HW26</accession>
<proteinExistence type="predicted"/>
<dbReference type="OrthoDB" id="9794175at2"/>
<keyword evidence="1" id="KW-0001">2Fe-2S</keyword>
<dbReference type="AlphaFoldDB" id="A0A1K2HW26"/>
<evidence type="ECO:0000313" key="6">
    <source>
        <dbReference type="EMBL" id="SFZ83081.1"/>
    </source>
</evidence>
<keyword evidence="3" id="KW-0408">Iron</keyword>
<keyword evidence="6" id="KW-0560">Oxidoreductase</keyword>
<evidence type="ECO:0000256" key="4">
    <source>
        <dbReference type="ARBA" id="ARBA00023014"/>
    </source>
</evidence>
<keyword evidence="7" id="KW-1185">Reference proteome</keyword>
<dbReference type="InterPro" id="IPR017941">
    <property type="entry name" value="Rieske_2Fe-2S"/>
</dbReference>
<dbReference type="CDD" id="cd03467">
    <property type="entry name" value="Rieske"/>
    <property type="match status" value="1"/>
</dbReference>
<organism evidence="6 7">
    <name type="scientific">Devosia enhydra</name>
    <dbReference type="NCBI Taxonomy" id="665118"/>
    <lineage>
        <taxon>Bacteria</taxon>
        <taxon>Pseudomonadati</taxon>
        <taxon>Pseudomonadota</taxon>
        <taxon>Alphaproteobacteria</taxon>
        <taxon>Hyphomicrobiales</taxon>
        <taxon>Devosiaceae</taxon>
        <taxon>Devosia</taxon>
    </lineage>
</organism>
<evidence type="ECO:0000259" key="5">
    <source>
        <dbReference type="PROSITE" id="PS51296"/>
    </source>
</evidence>
<evidence type="ECO:0000256" key="1">
    <source>
        <dbReference type="ARBA" id="ARBA00022714"/>
    </source>
</evidence>
<gene>
    <name evidence="6" type="ORF">SAMN02983003_1445</name>
</gene>
<dbReference type="PANTHER" id="PTHR21496:SF23">
    <property type="entry name" value="3-PHENYLPROPIONATE_CINNAMIC ACID DIOXYGENASE FERREDOXIN SUBUNIT"/>
    <property type="match status" value="1"/>
</dbReference>
<dbReference type="SUPFAM" id="SSF50022">
    <property type="entry name" value="ISP domain"/>
    <property type="match status" value="1"/>
</dbReference>
<dbReference type="GO" id="GO:0051537">
    <property type="term" value="F:2 iron, 2 sulfur cluster binding"/>
    <property type="evidence" value="ECO:0007669"/>
    <property type="project" value="UniProtKB-KW"/>
</dbReference>
<dbReference type="STRING" id="665118.SAMN02983003_1445"/>
<dbReference type="InterPro" id="IPR036922">
    <property type="entry name" value="Rieske_2Fe-2S_sf"/>
</dbReference>
<evidence type="ECO:0000256" key="2">
    <source>
        <dbReference type="ARBA" id="ARBA00022723"/>
    </source>
</evidence>
<dbReference type="PROSITE" id="PS51296">
    <property type="entry name" value="RIESKE"/>
    <property type="match status" value="1"/>
</dbReference>
<dbReference type="Proteomes" id="UP000183447">
    <property type="component" value="Unassembled WGS sequence"/>
</dbReference>
<sequence>MATTIRVCAPDEIADGGCRIVTVGEIEIGVLRQGGEFYAYQNLCPHQGGPACEGVRMAGIKENIDRNGNYLGQLLDEDDMHIVCPWHGYEYHLKTGINVADDRLRLRRFEIVRQEGDIYVTLP</sequence>
<feature type="domain" description="Rieske" evidence="5">
    <location>
        <begin position="5"/>
        <end position="120"/>
    </location>
</feature>
<dbReference type="GO" id="GO:0051213">
    <property type="term" value="F:dioxygenase activity"/>
    <property type="evidence" value="ECO:0007669"/>
    <property type="project" value="UniProtKB-KW"/>
</dbReference>
<keyword evidence="4" id="KW-0411">Iron-sulfur</keyword>
<dbReference type="GO" id="GO:0046872">
    <property type="term" value="F:metal ion binding"/>
    <property type="evidence" value="ECO:0007669"/>
    <property type="project" value="UniProtKB-KW"/>
</dbReference>
<evidence type="ECO:0000313" key="7">
    <source>
        <dbReference type="Proteomes" id="UP000183447"/>
    </source>
</evidence>
<dbReference type="Gene3D" id="2.102.10.10">
    <property type="entry name" value="Rieske [2Fe-2S] iron-sulphur domain"/>
    <property type="match status" value="1"/>
</dbReference>
<protein>
    <submittedName>
        <fullName evidence="6">Ferredoxin subunit of nitrite reductase or a ring-hydroxylating dioxygenase</fullName>
    </submittedName>
</protein>
<keyword evidence="2" id="KW-0479">Metal-binding</keyword>
<reference evidence="6 7" key="1">
    <citation type="submission" date="2016-11" db="EMBL/GenBank/DDBJ databases">
        <authorList>
            <person name="Jaros S."/>
            <person name="Januszkiewicz K."/>
            <person name="Wedrychowicz H."/>
        </authorList>
    </citation>
    <scope>NUCLEOTIDE SEQUENCE [LARGE SCALE GENOMIC DNA]</scope>
    <source>
        <strain evidence="6 7">ATCC 23634</strain>
    </source>
</reference>
<dbReference type="Pfam" id="PF00355">
    <property type="entry name" value="Rieske"/>
    <property type="match status" value="1"/>
</dbReference>
<dbReference type="PANTHER" id="PTHR21496">
    <property type="entry name" value="FERREDOXIN-RELATED"/>
    <property type="match status" value="1"/>
</dbReference>